<reference evidence="1" key="1">
    <citation type="submission" date="2022-10" db="EMBL/GenBank/DDBJ databases">
        <authorList>
            <person name="Meaden S."/>
        </authorList>
    </citation>
    <scope>NUCLEOTIDE SEQUENCE</scope>
</reference>
<protein>
    <submittedName>
        <fullName evidence="1">Baseplate wedge subunit</fullName>
    </submittedName>
</protein>
<gene>
    <name evidence="1" type="ORF">ORM20_00207</name>
</gene>
<sequence length="200" mass="23625">MAAGYFRNFPVETFEFDGDRYSLEDLTRKVVYSPEMFDNGVQIEQILLTGERPDMLAHILYSDSNLWWTFFVVNNITMNEWPMSEEEMDDYMNSFFTPWQLEQTKEHIDENGVTVPSVGWKYFKADGKDVYHGFNPSQFNNPNPVGLQTGSNGERITLREYLHRRNDARKKIFVIRRTFIKDFVDDFIKKLKGEINYALV</sequence>
<dbReference type="EMBL" id="OX359470">
    <property type="protein sequence ID" value="CAI3971256.1"/>
    <property type="molecule type" value="Genomic_DNA"/>
</dbReference>
<name>A0A9N6WU46_9VIRU</name>
<proteinExistence type="predicted"/>
<evidence type="ECO:0000313" key="1">
    <source>
        <dbReference type="EMBL" id="CAI3971256.1"/>
    </source>
</evidence>
<organism evidence="1">
    <name type="scientific">Ochrobactrum phage ORM_20</name>
    <dbReference type="NCBI Taxonomy" id="2985243"/>
    <lineage>
        <taxon>Viruses</taxon>
    </lineage>
</organism>
<accession>A0A9N6WU46</accession>